<dbReference type="InterPro" id="IPR000157">
    <property type="entry name" value="TIR_dom"/>
</dbReference>
<protein>
    <recommendedName>
        <fullName evidence="1">TIR domain-containing protein</fullName>
    </recommendedName>
</protein>
<sequence>SHLASEKEFASAVSDELATIGVQGFVAHDTIEPSLEWQAEIERALRTAHIFVGLVHPGFSVSYWTQQEVGWAAGRSIPLFMVRLGEDPRGFPAKFQAPSLVGRDAQRVAAAIAVWLSQEATFGTTVTDRLISEVRTAGSFKDAEAAALRVEQMGKLSASLLD</sequence>
<organism evidence="2">
    <name type="scientific">mine drainage metagenome</name>
    <dbReference type="NCBI Taxonomy" id="410659"/>
    <lineage>
        <taxon>unclassified sequences</taxon>
        <taxon>metagenomes</taxon>
        <taxon>ecological metagenomes</taxon>
    </lineage>
</organism>
<dbReference type="AlphaFoldDB" id="T1AGR1"/>
<dbReference type="InterPro" id="IPR035897">
    <property type="entry name" value="Toll_tir_struct_dom_sf"/>
</dbReference>
<dbReference type="Pfam" id="PF13676">
    <property type="entry name" value="TIR_2"/>
    <property type="match status" value="1"/>
</dbReference>
<comment type="caution">
    <text evidence="2">The sequence shown here is derived from an EMBL/GenBank/DDBJ whole genome shotgun (WGS) entry which is preliminary data.</text>
</comment>
<dbReference type="EMBL" id="AUZZ01007787">
    <property type="protein sequence ID" value="EQD41085.1"/>
    <property type="molecule type" value="Genomic_DNA"/>
</dbReference>
<feature type="non-terminal residue" evidence="2">
    <location>
        <position position="162"/>
    </location>
</feature>
<feature type="domain" description="TIR" evidence="1">
    <location>
        <begin position="1"/>
        <end position="101"/>
    </location>
</feature>
<reference evidence="2" key="2">
    <citation type="journal article" date="2014" name="ISME J.">
        <title>Microbial stratification in low pH oxic and suboxic macroscopic growths along an acid mine drainage.</title>
        <authorList>
            <person name="Mendez-Garcia C."/>
            <person name="Mesa V."/>
            <person name="Sprenger R.R."/>
            <person name="Richter M."/>
            <person name="Diez M.S."/>
            <person name="Solano J."/>
            <person name="Bargiela R."/>
            <person name="Golyshina O.V."/>
            <person name="Manteca A."/>
            <person name="Ramos J.L."/>
            <person name="Gallego J.R."/>
            <person name="Llorente I."/>
            <person name="Martins Dos Santos V.A."/>
            <person name="Jensen O.N."/>
            <person name="Pelaez A.I."/>
            <person name="Sanchez J."/>
            <person name="Ferrer M."/>
        </authorList>
    </citation>
    <scope>NUCLEOTIDE SEQUENCE</scope>
</reference>
<reference evidence="2" key="1">
    <citation type="submission" date="2013-08" db="EMBL/GenBank/DDBJ databases">
        <authorList>
            <person name="Mendez C."/>
            <person name="Richter M."/>
            <person name="Ferrer M."/>
            <person name="Sanchez J."/>
        </authorList>
    </citation>
    <scope>NUCLEOTIDE SEQUENCE</scope>
</reference>
<dbReference type="SUPFAM" id="SSF52200">
    <property type="entry name" value="Toll/Interleukin receptor TIR domain"/>
    <property type="match status" value="1"/>
</dbReference>
<feature type="non-terminal residue" evidence="2">
    <location>
        <position position="1"/>
    </location>
</feature>
<dbReference type="Gene3D" id="3.40.50.10140">
    <property type="entry name" value="Toll/interleukin-1 receptor homology (TIR) domain"/>
    <property type="match status" value="1"/>
</dbReference>
<accession>T1AGR1</accession>
<dbReference type="GO" id="GO:0007165">
    <property type="term" value="P:signal transduction"/>
    <property type="evidence" value="ECO:0007669"/>
    <property type="project" value="InterPro"/>
</dbReference>
<gene>
    <name evidence="2" type="ORF">B2A_10812</name>
</gene>
<evidence type="ECO:0000259" key="1">
    <source>
        <dbReference type="Pfam" id="PF13676"/>
    </source>
</evidence>
<name>T1AGR1_9ZZZZ</name>
<evidence type="ECO:0000313" key="2">
    <source>
        <dbReference type="EMBL" id="EQD41085.1"/>
    </source>
</evidence>
<proteinExistence type="predicted"/>